<evidence type="ECO:0008006" key="4">
    <source>
        <dbReference type="Google" id="ProtNLM"/>
    </source>
</evidence>
<comment type="caution">
    <text evidence="2">The sequence shown here is derived from an EMBL/GenBank/DDBJ whole genome shotgun (WGS) entry which is preliminary data.</text>
</comment>
<reference evidence="2 3" key="1">
    <citation type="journal article" date="2023" name="IMA Fungus">
        <title>Comparative genomic study of the Penicillium genus elucidates a diverse pangenome and 15 lateral gene transfer events.</title>
        <authorList>
            <person name="Petersen C."/>
            <person name="Sorensen T."/>
            <person name="Nielsen M.R."/>
            <person name="Sondergaard T.E."/>
            <person name="Sorensen J.L."/>
            <person name="Fitzpatrick D.A."/>
            <person name="Frisvad J.C."/>
            <person name="Nielsen K.L."/>
        </authorList>
    </citation>
    <scope>NUCLEOTIDE SEQUENCE [LARGE SCALE GENOMIC DNA]</scope>
    <source>
        <strain evidence="2 3">IBT 35679</strain>
    </source>
</reference>
<dbReference type="AlphaFoldDB" id="A0AAD6CTP8"/>
<protein>
    <recommendedName>
        <fullName evidence="4">Transcription factor domain-containing protein</fullName>
    </recommendedName>
</protein>
<keyword evidence="3" id="KW-1185">Reference proteome</keyword>
<sequence length="354" mass="40230">MVNGYFLAPYKRRGFLKIGDSHATFDYQDMSLLTSFYFLVDILRAIHLNTPPSFNQTDLSFPLTTPSAGRFEDLYRRIIVNRQSLPQILPPDEYLLALLCILSETVQLLRFLGPFVDETIRSNRTEDMPPMHLMKGPYLPSSATREYLQQLEALIQSLEVWHSSVINNNSADFSGVEHFDATSQGDLNSNTLRVHRNVLPLAYFCRILLEIGPRALELPNIAGYDGLPLRGQSPHSPSNEQPHNLGIRISDTAIECAWKVLDALEDDECGSNYTETTNNDSLIPLWLPLVVFYAGLAVWARMQEDQDRGVLKGAQNSVPARRRLLRSFQNELRRMEKQYKSASRMADVIKNLCP</sequence>
<name>A0AAD6CTP8_9EURO</name>
<dbReference type="EMBL" id="JAQIZZ010000007">
    <property type="protein sequence ID" value="KAJ5533551.1"/>
    <property type="molecule type" value="Genomic_DNA"/>
</dbReference>
<evidence type="ECO:0000313" key="3">
    <source>
        <dbReference type="Proteomes" id="UP001220324"/>
    </source>
</evidence>
<keyword evidence="1" id="KW-0175">Coiled coil</keyword>
<organism evidence="2 3">
    <name type="scientific">Penicillium frequentans</name>
    <dbReference type="NCBI Taxonomy" id="3151616"/>
    <lineage>
        <taxon>Eukaryota</taxon>
        <taxon>Fungi</taxon>
        <taxon>Dikarya</taxon>
        <taxon>Ascomycota</taxon>
        <taxon>Pezizomycotina</taxon>
        <taxon>Eurotiomycetes</taxon>
        <taxon>Eurotiomycetidae</taxon>
        <taxon>Eurotiales</taxon>
        <taxon>Aspergillaceae</taxon>
        <taxon>Penicillium</taxon>
    </lineage>
</organism>
<gene>
    <name evidence="2" type="ORF">N7494_010103</name>
</gene>
<proteinExistence type="predicted"/>
<accession>A0AAD6CTP8</accession>
<evidence type="ECO:0000256" key="1">
    <source>
        <dbReference type="SAM" id="Coils"/>
    </source>
</evidence>
<dbReference type="Proteomes" id="UP001220324">
    <property type="component" value="Unassembled WGS sequence"/>
</dbReference>
<evidence type="ECO:0000313" key="2">
    <source>
        <dbReference type="EMBL" id="KAJ5533551.1"/>
    </source>
</evidence>
<feature type="coiled-coil region" evidence="1">
    <location>
        <begin position="325"/>
        <end position="352"/>
    </location>
</feature>